<evidence type="ECO:0000313" key="13">
    <source>
        <dbReference type="EMBL" id="MFC4386682.1"/>
    </source>
</evidence>
<evidence type="ECO:0000256" key="10">
    <source>
        <dbReference type="ARBA" id="ARBA00024973"/>
    </source>
</evidence>
<evidence type="ECO:0000256" key="6">
    <source>
        <dbReference type="ARBA" id="ARBA00022475"/>
    </source>
</evidence>
<feature type="transmembrane region" description="Helical" evidence="11">
    <location>
        <begin position="15"/>
        <end position="36"/>
    </location>
</feature>
<feature type="domain" description="ABC3 transporter permease C-terminal" evidence="12">
    <location>
        <begin position="223"/>
        <end position="334"/>
    </location>
</feature>
<dbReference type="EMBL" id="JBHSDV010000001">
    <property type="protein sequence ID" value="MFC4386682.1"/>
    <property type="molecule type" value="Genomic_DNA"/>
</dbReference>
<comment type="subunit">
    <text evidence="3">The complex is composed of two ATP-binding proteins (HrtA), two transmembrane proteins (HrtB) and a solute-binding protein.</text>
</comment>
<evidence type="ECO:0000313" key="14">
    <source>
        <dbReference type="Proteomes" id="UP001595880"/>
    </source>
</evidence>
<feature type="transmembrane region" description="Helical" evidence="11">
    <location>
        <begin position="264"/>
        <end position="290"/>
    </location>
</feature>
<evidence type="ECO:0000256" key="4">
    <source>
        <dbReference type="ARBA" id="ARBA00016962"/>
    </source>
</evidence>
<accession>A0ABV8VRW0</accession>
<dbReference type="RefSeq" id="WP_390195511.1">
    <property type="nucleotide sequence ID" value="NZ_JBHSDV010000001.1"/>
</dbReference>
<dbReference type="InterPro" id="IPR051125">
    <property type="entry name" value="ABC-4/HrtB_transporter"/>
</dbReference>
<sequence>MNIGWKEIKRNKLKFFIIGSIVFLVSLLTFIISGLASGLSQDNAALIKDMPDGEFYMTEEAEETYTFSKIDKEVQTEILTEQKDAVAFSIQMGFFHDDKDKQRSVAFVTSTESTLFETVHNGEIILDQSLEKEGIRIGDRLTSEQFSGEFIVKGFVNQKKFSHAPVAYISNENFQEMYRTESMQFLFLPSGTINEDLGLQVFNKDELLQTLPSYRAEQMSLNMIIAFLIIISGLLFAIFFYMMNVQKIGLYGILKAIGIKTRTLFTMMWTQMIIITIIALALSTICSQLFQAFGPSEMPFYLTTEATIQLSIIFFVVGFIGATISALQIKKVEPLRAIQQGEM</sequence>
<feature type="transmembrane region" description="Helical" evidence="11">
    <location>
        <begin position="310"/>
        <end position="329"/>
    </location>
</feature>
<name>A0ABV8VRW0_9BACI</name>
<comment type="function">
    <text evidence="10">Part of the ABC transporter complex hrt involved in hemin import. Responsible for the translocation of the substrate across the membrane.</text>
</comment>
<comment type="subcellular location">
    <subcellularLocation>
        <location evidence="1">Cell membrane</location>
        <topology evidence="1">Multi-pass membrane protein</topology>
    </subcellularLocation>
</comment>
<keyword evidence="5" id="KW-0813">Transport</keyword>
<comment type="similarity">
    <text evidence="2">Belongs to the ABC-4 integral membrane protein family. HrtB subfamily.</text>
</comment>
<comment type="caution">
    <text evidence="13">The sequence shown here is derived from an EMBL/GenBank/DDBJ whole genome shotgun (WGS) entry which is preliminary data.</text>
</comment>
<evidence type="ECO:0000256" key="1">
    <source>
        <dbReference type="ARBA" id="ARBA00004651"/>
    </source>
</evidence>
<organism evidence="13 14">
    <name type="scientific">Gracilibacillus marinus</name>
    <dbReference type="NCBI Taxonomy" id="630535"/>
    <lineage>
        <taxon>Bacteria</taxon>
        <taxon>Bacillati</taxon>
        <taxon>Bacillota</taxon>
        <taxon>Bacilli</taxon>
        <taxon>Bacillales</taxon>
        <taxon>Bacillaceae</taxon>
        <taxon>Gracilibacillus</taxon>
    </lineage>
</organism>
<keyword evidence="9 11" id="KW-0472">Membrane</keyword>
<reference evidence="14" key="1">
    <citation type="journal article" date="2019" name="Int. J. Syst. Evol. Microbiol.">
        <title>The Global Catalogue of Microorganisms (GCM) 10K type strain sequencing project: providing services to taxonomists for standard genome sequencing and annotation.</title>
        <authorList>
            <consortium name="The Broad Institute Genomics Platform"/>
            <consortium name="The Broad Institute Genome Sequencing Center for Infectious Disease"/>
            <person name="Wu L."/>
            <person name="Ma J."/>
        </authorList>
    </citation>
    <scope>NUCLEOTIDE SEQUENCE [LARGE SCALE GENOMIC DNA]</scope>
    <source>
        <strain evidence="14">KACC 14058</strain>
    </source>
</reference>
<evidence type="ECO:0000256" key="5">
    <source>
        <dbReference type="ARBA" id="ARBA00022448"/>
    </source>
</evidence>
<dbReference type="PANTHER" id="PTHR43738:SF1">
    <property type="entry name" value="HEMIN TRANSPORT SYSTEM PERMEASE PROTEIN HRTB-RELATED"/>
    <property type="match status" value="1"/>
</dbReference>
<dbReference type="Pfam" id="PF02687">
    <property type="entry name" value="FtsX"/>
    <property type="match status" value="1"/>
</dbReference>
<keyword evidence="8 11" id="KW-1133">Transmembrane helix</keyword>
<keyword evidence="7 11" id="KW-0812">Transmembrane</keyword>
<evidence type="ECO:0000256" key="3">
    <source>
        <dbReference type="ARBA" id="ARBA00011131"/>
    </source>
</evidence>
<keyword evidence="14" id="KW-1185">Reference proteome</keyword>
<dbReference type="PANTHER" id="PTHR43738">
    <property type="entry name" value="ABC TRANSPORTER, MEMBRANE PROTEIN"/>
    <property type="match status" value="1"/>
</dbReference>
<evidence type="ECO:0000256" key="2">
    <source>
        <dbReference type="ARBA" id="ARBA00008697"/>
    </source>
</evidence>
<evidence type="ECO:0000256" key="7">
    <source>
        <dbReference type="ARBA" id="ARBA00022692"/>
    </source>
</evidence>
<gene>
    <name evidence="13" type="ORF">ACFOZ1_02555</name>
</gene>
<evidence type="ECO:0000259" key="12">
    <source>
        <dbReference type="Pfam" id="PF02687"/>
    </source>
</evidence>
<evidence type="ECO:0000256" key="11">
    <source>
        <dbReference type="SAM" id="Phobius"/>
    </source>
</evidence>
<keyword evidence="6" id="KW-1003">Cell membrane</keyword>
<protein>
    <recommendedName>
        <fullName evidence="4">Putative hemin transport system permease protein HrtB</fullName>
    </recommendedName>
</protein>
<proteinExistence type="inferred from homology"/>
<evidence type="ECO:0000256" key="9">
    <source>
        <dbReference type="ARBA" id="ARBA00023136"/>
    </source>
</evidence>
<evidence type="ECO:0000256" key="8">
    <source>
        <dbReference type="ARBA" id="ARBA00022989"/>
    </source>
</evidence>
<dbReference type="InterPro" id="IPR003838">
    <property type="entry name" value="ABC3_permease_C"/>
</dbReference>
<feature type="transmembrane region" description="Helical" evidence="11">
    <location>
        <begin position="221"/>
        <end position="243"/>
    </location>
</feature>
<dbReference type="Proteomes" id="UP001595880">
    <property type="component" value="Unassembled WGS sequence"/>
</dbReference>